<comment type="similarity">
    <text evidence="4">Belongs to the PTPS family. QueD subfamily.</text>
</comment>
<comment type="function">
    <text evidence="2">Catalyzes the conversion of 7,8-dihydroneopterin triphosphate (H2NTP) to 6-carboxy-5,6,7,8-tetrahydropterin (CPH4) and acetaldehyde.</text>
</comment>
<keyword evidence="7" id="KW-0479">Metal-binding</keyword>
<comment type="pathway">
    <text evidence="3">Purine metabolism; 7-cyano-7-deazaguanine biosynthesis.</text>
</comment>
<dbReference type="OrthoDB" id="9787853at2"/>
<evidence type="ECO:0000256" key="1">
    <source>
        <dbReference type="ARBA" id="ARBA00001947"/>
    </source>
</evidence>
<gene>
    <name evidence="12" type="ORF">D5400_04755</name>
</gene>
<organism evidence="12 13">
    <name type="scientific">Georhizobium profundi</name>
    <dbReference type="NCBI Taxonomy" id="2341112"/>
    <lineage>
        <taxon>Bacteria</taxon>
        <taxon>Pseudomonadati</taxon>
        <taxon>Pseudomonadota</taxon>
        <taxon>Alphaproteobacteria</taxon>
        <taxon>Hyphomicrobiales</taxon>
        <taxon>Rhizobiaceae</taxon>
        <taxon>Georhizobium</taxon>
    </lineage>
</organism>
<dbReference type="InterPro" id="IPR038418">
    <property type="entry name" value="6-PTP_synth/QueD_sf"/>
</dbReference>
<protein>
    <recommendedName>
        <fullName evidence="6">6-carboxy-5,6,7,8-tetrahydropterin synthase</fullName>
        <ecNumber evidence="5">4.1.2.50</ecNumber>
    </recommendedName>
    <alternativeName>
        <fullName evidence="10">Queuosine biosynthesis protein QueD</fullName>
    </alternativeName>
</protein>
<sequence length="122" mass="13349">MIAHSLPDPFFGPAQGMHGATFTVDVQFVADRLTDKNVVVDIGKAMEALSATLKPLNYQNLDEIPAFKGQITTTEFLARHIFDELAETARSGGLGEGSENIKQIRVYLHESHFARAGYNGTL</sequence>
<evidence type="ECO:0000256" key="5">
    <source>
        <dbReference type="ARBA" id="ARBA00012982"/>
    </source>
</evidence>
<dbReference type="Pfam" id="PF01242">
    <property type="entry name" value="PTPS"/>
    <property type="match status" value="1"/>
</dbReference>
<keyword evidence="9" id="KW-0456">Lyase</keyword>
<dbReference type="SUPFAM" id="SSF55620">
    <property type="entry name" value="Tetrahydrobiopterin biosynthesis enzymes-like"/>
    <property type="match status" value="1"/>
</dbReference>
<evidence type="ECO:0000256" key="4">
    <source>
        <dbReference type="ARBA" id="ARBA00008900"/>
    </source>
</evidence>
<evidence type="ECO:0000256" key="2">
    <source>
        <dbReference type="ARBA" id="ARBA00002285"/>
    </source>
</evidence>
<comment type="cofactor">
    <cofactor evidence="1">
        <name>Zn(2+)</name>
        <dbReference type="ChEBI" id="CHEBI:29105"/>
    </cofactor>
</comment>
<comment type="catalytic activity">
    <reaction evidence="11">
        <text>7,8-dihydroneopterin 3'-triphosphate + H2O = 6-carboxy-5,6,7,8-tetrahydropterin + triphosphate + acetaldehyde + 2 H(+)</text>
        <dbReference type="Rhea" id="RHEA:27966"/>
        <dbReference type="ChEBI" id="CHEBI:15343"/>
        <dbReference type="ChEBI" id="CHEBI:15377"/>
        <dbReference type="ChEBI" id="CHEBI:15378"/>
        <dbReference type="ChEBI" id="CHEBI:18036"/>
        <dbReference type="ChEBI" id="CHEBI:58462"/>
        <dbReference type="ChEBI" id="CHEBI:61032"/>
        <dbReference type="EC" id="4.1.2.50"/>
    </reaction>
</comment>
<dbReference type="GO" id="GO:0070497">
    <property type="term" value="F:6-carboxytetrahydropterin synthase activity"/>
    <property type="evidence" value="ECO:0007669"/>
    <property type="project" value="UniProtKB-EC"/>
</dbReference>
<dbReference type="PANTHER" id="PTHR12589:SF7">
    <property type="entry name" value="6-PYRUVOYL TETRAHYDROBIOPTERIN SYNTHASE"/>
    <property type="match status" value="1"/>
</dbReference>
<proteinExistence type="inferred from homology"/>
<evidence type="ECO:0000313" key="13">
    <source>
        <dbReference type="Proteomes" id="UP000268192"/>
    </source>
</evidence>
<evidence type="ECO:0000313" key="12">
    <source>
        <dbReference type="EMBL" id="AZN73580.1"/>
    </source>
</evidence>
<dbReference type="EMBL" id="CP032509">
    <property type="protein sequence ID" value="AZN73580.1"/>
    <property type="molecule type" value="Genomic_DNA"/>
</dbReference>
<evidence type="ECO:0000256" key="10">
    <source>
        <dbReference type="ARBA" id="ARBA00031449"/>
    </source>
</evidence>
<evidence type="ECO:0000256" key="11">
    <source>
        <dbReference type="ARBA" id="ARBA00048807"/>
    </source>
</evidence>
<name>A0A3Q8XRL3_9HYPH</name>
<dbReference type="RefSeq" id="WP_126012739.1">
    <property type="nucleotide sequence ID" value="NZ_CP032509.1"/>
</dbReference>
<evidence type="ECO:0000256" key="7">
    <source>
        <dbReference type="ARBA" id="ARBA00022723"/>
    </source>
</evidence>
<reference evidence="12 13" key="1">
    <citation type="submission" date="2018-09" db="EMBL/GenBank/DDBJ databases">
        <title>Marinorhizobium profundi gen. nov., sp. nov., isolated from a deep-sea sediment sample from the New Britain Trench and proposal of Marinorhizobiaceae fam. nov. in the order Rhizobiales of the class Alphaproteobacteria.</title>
        <authorList>
            <person name="Cao J."/>
        </authorList>
    </citation>
    <scope>NUCLEOTIDE SEQUENCE [LARGE SCALE GENOMIC DNA]</scope>
    <source>
        <strain evidence="12 13">WS11</strain>
    </source>
</reference>
<keyword evidence="8" id="KW-0862">Zinc</keyword>
<dbReference type="InterPro" id="IPR007115">
    <property type="entry name" value="6-PTP_synth/QueD"/>
</dbReference>
<evidence type="ECO:0000256" key="3">
    <source>
        <dbReference type="ARBA" id="ARBA00005061"/>
    </source>
</evidence>
<dbReference type="AlphaFoldDB" id="A0A3Q8XRL3"/>
<evidence type="ECO:0000256" key="6">
    <source>
        <dbReference type="ARBA" id="ARBA00018141"/>
    </source>
</evidence>
<dbReference type="KEGG" id="abaw:D5400_04755"/>
<dbReference type="UniPathway" id="UPA00391"/>
<dbReference type="EC" id="4.1.2.50" evidence="5"/>
<dbReference type="GO" id="GO:0046872">
    <property type="term" value="F:metal ion binding"/>
    <property type="evidence" value="ECO:0007669"/>
    <property type="project" value="UniProtKB-KW"/>
</dbReference>
<dbReference type="Gene3D" id="3.30.479.10">
    <property type="entry name" value="6-pyruvoyl tetrahydropterin synthase/QueD"/>
    <property type="match status" value="1"/>
</dbReference>
<evidence type="ECO:0000256" key="9">
    <source>
        <dbReference type="ARBA" id="ARBA00023239"/>
    </source>
</evidence>
<dbReference type="PANTHER" id="PTHR12589">
    <property type="entry name" value="PYRUVOYL TETRAHYDROBIOPTERIN SYNTHASE"/>
    <property type="match status" value="1"/>
</dbReference>
<dbReference type="Proteomes" id="UP000268192">
    <property type="component" value="Chromosome"/>
</dbReference>
<keyword evidence="13" id="KW-1185">Reference proteome</keyword>
<evidence type="ECO:0000256" key="8">
    <source>
        <dbReference type="ARBA" id="ARBA00022833"/>
    </source>
</evidence>
<accession>A0A3Q8XRL3</accession>